<evidence type="ECO:0000313" key="2">
    <source>
        <dbReference type="EMBL" id="UOF90198.1"/>
    </source>
</evidence>
<sequence>MNGFYLHDAEKIQNAETLQDVEKQMRILVNQYFHNAPFFTHLRQGLYNYEQIRYFAIQYFHYSKNFPRILGAAISAMSPVDEWWIPLADNLWDEAGRGIAGRSHAELYKTFLFSVDPAVPLNEFGLPVNPPVSTAVTNAIDTFITFFRQATPLQAMSAVGFGSEFFAGEVMGAIGQGLRHPNYTSSKPFDITFWNVHADDHEPHHYQLCKNILDTFTDKEELEEMLKTGVMIAKSEARMYNQLHKEMLEI</sequence>
<dbReference type="Pfam" id="PF14518">
    <property type="entry name" value="Haem_oxygenas_2"/>
    <property type="match status" value="1"/>
</dbReference>
<dbReference type="RefSeq" id="WP_347436891.1">
    <property type="nucleotide sequence ID" value="NZ_CP089291.1"/>
</dbReference>
<evidence type="ECO:0000256" key="1">
    <source>
        <dbReference type="ARBA" id="ARBA00023002"/>
    </source>
</evidence>
<keyword evidence="3" id="KW-1185">Reference proteome</keyword>
<gene>
    <name evidence="2" type="ORF">LSG31_20420</name>
</gene>
<reference evidence="2" key="1">
    <citation type="submission" date="2021-12" db="EMBL/GenBank/DDBJ databases">
        <title>Alicyclobacillaceae gen. nov., sp. nov., isolated from chalcocite enrichment system.</title>
        <authorList>
            <person name="Jiang Z."/>
        </authorList>
    </citation>
    <scope>NUCLEOTIDE SEQUENCE</scope>
    <source>
        <strain evidence="2">MYW30-H2</strain>
    </source>
</reference>
<proteinExistence type="predicted"/>
<dbReference type="SUPFAM" id="SSF48613">
    <property type="entry name" value="Heme oxygenase-like"/>
    <property type="match status" value="1"/>
</dbReference>
<name>A0ABY4CLZ9_9BACL</name>
<organism evidence="2 3">
    <name type="scientific">Fodinisporobacter ferrooxydans</name>
    <dbReference type="NCBI Taxonomy" id="2901836"/>
    <lineage>
        <taxon>Bacteria</taxon>
        <taxon>Bacillati</taxon>
        <taxon>Bacillota</taxon>
        <taxon>Bacilli</taxon>
        <taxon>Bacillales</taxon>
        <taxon>Alicyclobacillaceae</taxon>
        <taxon>Fodinisporobacter</taxon>
    </lineage>
</organism>
<dbReference type="Gene3D" id="1.20.910.10">
    <property type="entry name" value="Heme oxygenase-like"/>
    <property type="match status" value="1"/>
</dbReference>
<accession>A0ABY4CLZ9</accession>
<dbReference type="EMBL" id="CP089291">
    <property type="protein sequence ID" value="UOF90198.1"/>
    <property type="molecule type" value="Genomic_DNA"/>
</dbReference>
<dbReference type="InterPro" id="IPR039068">
    <property type="entry name" value="PqqC-like"/>
</dbReference>
<protein>
    <submittedName>
        <fullName evidence="2">Iron-containing redox enzyme family protein</fullName>
    </submittedName>
</protein>
<dbReference type="SMART" id="SM01236">
    <property type="entry name" value="Haem_oxygenase_2"/>
    <property type="match status" value="1"/>
</dbReference>
<keyword evidence="1" id="KW-0560">Oxidoreductase</keyword>
<dbReference type="PANTHER" id="PTHR40279:SF3">
    <property type="entry name" value="4-AMINOBENZOATE SYNTHASE"/>
    <property type="match status" value="1"/>
</dbReference>
<dbReference type="PANTHER" id="PTHR40279">
    <property type="entry name" value="PQQC-LIKE PROTEIN"/>
    <property type="match status" value="1"/>
</dbReference>
<evidence type="ECO:0000313" key="3">
    <source>
        <dbReference type="Proteomes" id="UP000830167"/>
    </source>
</evidence>
<dbReference type="Proteomes" id="UP000830167">
    <property type="component" value="Chromosome"/>
</dbReference>
<dbReference type="InterPro" id="IPR016084">
    <property type="entry name" value="Haem_Oase-like_multi-hlx"/>
</dbReference>